<accession>A0A067BTM0</accession>
<keyword evidence="2" id="KW-1185">Reference proteome</keyword>
<dbReference type="RefSeq" id="XP_012207456.1">
    <property type="nucleotide sequence ID" value="XM_012352066.1"/>
</dbReference>
<dbReference type="GeneID" id="24142013"/>
<dbReference type="VEuPathDB" id="FungiDB:SPRG_21145"/>
<protein>
    <submittedName>
        <fullName evidence="1">Uncharacterized protein</fullName>
    </submittedName>
</protein>
<feature type="non-terminal residue" evidence="1">
    <location>
        <position position="1"/>
    </location>
</feature>
<organism evidence="1 2">
    <name type="scientific">Saprolegnia parasitica (strain CBS 223.65)</name>
    <dbReference type="NCBI Taxonomy" id="695850"/>
    <lineage>
        <taxon>Eukaryota</taxon>
        <taxon>Sar</taxon>
        <taxon>Stramenopiles</taxon>
        <taxon>Oomycota</taxon>
        <taxon>Saprolegniomycetes</taxon>
        <taxon>Saprolegniales</taxon>
        <taxon>Saprolegniaceae</taxon>
        <taxon>Saprolegnia</taxon>
    </lineage>
</organism>
<name>A0A067BTM0_SAPPC</name>
<dbReference type="KEGG" id="spar:SPRG_21145"/>
<gene>
    <name evidence="1" type="ORF">SPRG_21145</name>
</gene>
<dbReference type="EMBL" id="KK583279">
    <property type="protein sequence ID" value="KDO21869.1"/>
    <property type="molecule type" value="Genomic_DNA"/>
</dbReference>
<sequence length="131" mass="14530">REQRVASARPVPFLVQAPLHVEAIGVPLPTELNKLHGTDPTLGENVQTLVIDATETTWTDGHEDWLRHVTPRVTKVVVDGVDDKHLAAMRARAAHWTPQGPGLQCAVERRDHAAMDDDPSDDFPSYLRYAP</sequence>
<proteinExistence type="predicted"/>
<reference evidence="1 2" key="1">
    <citation type="journal article" date="2013" name="PLoS Genet.">
        <title>Distinctive expansion of potential virulence genes in the genome of the oomycete fish pathogen Saprolegnia parasitica.</title>
        <authorList>
            <person name="Jiang R.H."/>
            <person name="de Bruijn I."/>
            <person name="Haas B.J."/>
            <person name="Belmonte R."/>
            <person name="Lobach L."/>
            <person name="Christie J."/>
            <person name="van den Ackerveken G."/>
            <person name="Bottin A."/>
            <person name="Bulone V."/>
            <person name="Diaz-Moreno S.M."/>
            <person name="Dumas B."/>
            <person name="Fan L."/>
            <person name="Gaulin E."/>
            <person name="Govers F."/>
            <person name="Grenville-Briggs L.J."/>
            <person name="Horner N.R."/>
            <person name="Levin J.Z."/>
            <person name="Mammella M."/>
            <person name="Meijer H.J."/>
            <person name="Morris P."/>
            <person name="Nusbaum C."/>
            <person name="Oome S."/>
            <person name="Phillips A.J."/>
            <person name="van Rooyen D."/>
            <person name="Rzeszutek E."/>
            <person name="Saraiva M."/>
            <person name="Secombes C.J."/>
            <person name="Seidl M.F."/>
            <person name="Snel B."/>
            <person name="Stassen J.H."/>
            <person name="Sykes S."/>
            <person name="Tripathy S."/>
            <person name="van den Berg H."/>
            <person name="Vega-Arreguin J.C."/>
            <person name="Wawra S."/>
            <person name="Young S.K."/>
            <person name="Zeng Q."/>
            <person name="Dieguez-Uribeondo J."/>
            <person name="Russ C."/>
            <person name="Tyler B.M."/>
            <person name="van West P."/>
        </authorList>
    </citation>
    <scope>NUCLEOTIDE SEQUENCE [LARGE SCALE GENOMIC DNA]</scope>
    <source>
        <strain evidence="1 2">CBS 223.65</strain>
    </source>
</reference>
<dbReference type="AlphaFoldDB" id="A0A067BTM0"/>
<evidence type="ECO:0000313" key="1">
    <source>
        <dbReference type="EMBL" id="KDO21869.1"/>
    </source>
</evidence>
<evidence type="ECO:0000313" key="2">
    <source>
        <dbReference type="Proteomes" id="UP000030745"/>
    </source>
</evidence>
<dbReference type="Proteomes" id="UP000030745">
    <property type="component" value="Unassembled WGS sequence"/>
</dbReference>